<evidence type="ECO:0000313" key="2">
    <source>
        <dbReference type="Proteomes" id="UP000323521"/>
    </source>
</evidence>
<organism evidence="1 2">
    <name type="scientific">Formimonas warabiya</name>
    <dbReference type="NCBI Taxonomy" id="1761012"/>
    <lineage>
        <taxon>Bacteria</taxon>
        <taxon>Bacillati</taxon>
        <taxon>Bacillota</taxon>
        <taxon>Clostridia</taxon>
        <taxon>Eubacteriales</taxon>
        <taxon>Peptococcaceae</taxon>
        <taxon>Candidatus Formimonas</taxon>
    </lineage>
</organism>
<sequence>MEEVVRAIQAGYGNRMMLEISPEMAFGVLSPAFKGCEGNFALNFYAKKGCNFLKDNLCELYGTGLMPLECRFCHHDRIGLGRKCHLDIEKEWNTAMGQVQVAKWTRQFGLWEQYKALIKGPTSCRPPNKKTRDFI</sequence>
<evidence type="ECO:0000313" key="1">
    <source>
        <dbReference type="EMBL" id="ATW25101.1"/>
    </source>
</evidence>
<dbReference type="AlphaFoldDB" id="A0A3G1KRL7"/>
<dbReference type="KEGG" id="fwa:DCMF_10245"/>
<reference evidence="1 2" key="1">
    <citation type="submission" date="2016-10" db="EMBL/GenBank/DDBJ databases">
        <title>Complete Genome Sequence of Peptococcaceae strain DCMF.</title>
        <authorList>
            <person name="Edwards R.J."/>
            <person name="Holland S.I."/>
            <person name="Deshpande N.P."/>
            <person name="Wong Y.K."/>
            <person name="Ertan H."/>
            <person name="Manefield M."/>
            <person name="Russell T.L."/>
            <person name="Lee M.J."/>
        </authorList>
    </citation>
    <scope>NUCLEOTIDE SEQUENCE [LARGE SCALE GENOMIC DNA]</scope>
    <source>
        <strain evidence="1 2">DCMF</strain>
    </source>
</reference>
<dbReference type="RefSeq" id="WP_214659249.1">
    <property type="nucleotide sequence ID" value="NZ_CP017634.1"/>
</dbReference>
<dbReference type="EMBL" id="CP017634">
    <property type="protein sequence ID" value="ATW25101.1"/>
    <property type="molecule type" value="Genomic_DNA"/>
</dbReference>
<protein>
    <submittedName>
        <fullName evidence="1">Uncharacterized protein</fullName>
    </submittedName>
</protein>
<accession>A0A3G1KRL7</accession>
<name>A0A3G1KRL7_FORW1</name>
<dbReference type="Proteomes" id="UP000323521">
    <property type="component" value="Chromosome"/>
</dbReference>
<keyword evidence="2" id="KW-1185">Reference proteome</keyword>
<proteinExistence type="predicted"/>
<gene>
    <name evidence="1" type="ORF">DCMF_10245</name>
</gene>